<proteinExistence type="predicted"/>
<geneLocation type="plasmid" evidence="1 2">
    <name>pSULKU02</name>
</geneLocation>
<dbReference type="AlphaFoldDB" id="E4U3S9"/>
<dbReference type="RefSeq" id="WP_013449957.1">
    <property type="nucleotide sequence ID" value="NC_014755.1"/>
</dbReference>
<dbReference type="Proteomes" id="UP000008721">
    <property type="component" value="Plasmid pSULKU02"/>
</dbReference>
<evidence type="ECO:0000313" key="1">
    <source>
        <dbReference type="EMBL" id="ADR35345.1"/>
    </source>
</evidence>
<dbReference type="KEGG" id="sku:Sulku_2695"/>
<protein>
    <submittedName>
        <fullName evidence="1">Uncharacterized protein</fullName>
    </submittedName>
</protein>
<dbReference type="HOGENOM" id="CLU_1179716_0_0_7"/>
<gene>
    <name evidence="1" type="ordered locus">Sulku_2695</name>
</gene>
<dbReference type="EMBL" id="CP002357">
    <property type="protein sequence ID" value="ADR35345.1"/>
    <property type="molecule type" value="Genomic_DNA"/>
</dbReference>
<accession>E4U3S9</accession>
<keyword evidence="2" id="KW-1185">Reference proteome</keyword>
<reference evidence="1 2" key="1">
    <citation type="journal article" date="2012" name="Stand. Genomic Sci.">
        <title>Complete genome sequence of the sulfur compounds oxidizing chemolithoautotroph Sulfuricurvum kujiense type strain (YK-1(T)).</title>
        <authorList>
            <person name="Han C."/>
            <person name="Kotsyurbenko O."/>
            <person name="Chertkov O."/>
            <person name="Held B."/>
            <person name="Lapidus A."/>
            <person name="Nolan M."/>
            <person name="Lucas S."/>
            <person name="Hammon N."/>
            <person name="Deshpande S."/>
            <person name="Cheng J.F."/>
            <person name="Tapia R."/>
            <person name="Goodwin L.A."/>
            <person name="Pitluck S."/>
            <person name="Liolios K."/>
            <person name="Pagani I."/>
            <person name="Ivanova N."/>
            <person name="Mavromatis K."/>
            <person name="Mikhailova N."/>
            <person name="Pati A."/>
            <person name="Chen A."/>
            <person name="Palaniappan K."/>
            <person name="Land M."/>
            <person name="Hauser L."/>
            <person name="Chang Y.J."/>
            <person name="Jeffries C.D."/>
            <person name="Brambilla E.M."/>
            <person name="Rohde M."/>
            <person name="Spring S."/>
            <person name="Sikorski J."/>
            <person name="Goker M."/>
            <person name="Woyke T."/>
            <person name="Bristow J."/>
            <person name="Eisen J.A."/>
            <person name="Markowitz V."/>
            <person name="Hugenholtz P."/>
            <person name="Kyrpides N.C."/>
            <person name="Klenk H.P."/>
            <person name="Detter J.C."/>
        </authorList>
    </citation>
    <scope>NUCLEOTIDE SEQUENCE [LARGE SCALE GENOMIC DNA]</scope>
    <source>
        <strain evidence="2">ATCC BAA-921 / DSM 16994 / JCM 11577 / YK-1</strain>
    </source>
</reference>
<evidence type="ECO:0000313" key="2">
    <source>
        <dbReference type="Proteomes" id="UP000008721"/>
    </source>
</evidence>
<sequence length="235" mass="27015">MENNVIYLSDASYDHLTKEVGIGVKNLYTNQSHSVFVHAMNVHEAEEFALIEAITHAIEHQHRNCVFVYDNMGIDTKSIGAFFSKMFDRIQFLWMKRDYLKQVDKLACNVRLKHAKNANWTKQILAHASQISDEELVSALMPLTRGETYGYLCAISGTAPMMKPYPNNIKEVNEKIIALLLFAGSQNLHRLLSERFRHIQCYKQKHYDELLKAAEFDMSWFEEAAQNTLKGLIAA</sequence>
<dbReference type="OrthoDB" id="7112960at2"/>
<keyword evidence="1" id="KW-0614">Plasmid</keyword>
<name>E4U3S9_SULKY</name>
<organism evidence="1 2">
    <name type="scientific">Sulfuricurvum kujiense (strain ATCC BAA-921 / DSM 16994 / JCM 11577 / YK-1)</name>
    <dbReference type="NCBI Taxonomy" id="709032"/>
    <lineage>
        <taxon>Bacteria</taxon>
        <taxon>Pseudomonadati</taxon>
        <taxon>Campylobacterota</taxon>
        <taxon>Epsilonproteobacteria</taxon>
        <taxon>Campylobacterales</taxon>
        <taxon>Sulfurimonadaceae</taxon>
        <taxon>Sulfuricurvum</taxon>
    </lineage>
</organism>